<dbReference type="InterPro" id="IPR003594">
    <property type="entry name" value="HATPase_dom"/>
</dbReference>
<evidence type="ECO:0000259" key="8">
    <source>
        <dbReference type="Pfam" id="PF02518"/>
    </source>
</evidence>
<evidence type="ECO:0000256" key="7">
    <source>
        <dbReference type="SAM" id="SignalP"/>
    </source>
</evidence>
<evidence type="ECO:0000256" key="5">
    <source>
        <dbReference type="ARBA" id="ARBA00023012"/>
    </source>
</evidence>
<dbReference type="PANTHER" id="PTHR24421">
    <property type="entry name" value="NITRATE/NITRITE SENSOR PROTEIN NARX-RELATED"/>
    <property type="match status" value="1"/>
</dbReference>
<evidence type="ECO:0000313" key="10">
    <source>
        <dbReference type="Proteomes" id="UP000289857"/>
    </source>
</evidence>
<dbReference type="OrthoDB" id="943406at2"/>
<feature type="chain" id="PRO_5020193961" description="histidine kinase" evidence="7">
    <location>
        <begin position="28"/>
        <end position="547"/>
    </location>
</feature>
<dbReference type="GO" id="GO:0000160">
    <property type="term" value="P:phosphorelay signal transduction system"/>
    <property type="evidence" value="ECO:0007669"/>
    <property type="project" value="UniProtKB-KW"/>
</dbReference>
<organism evidence="9 10">
    <name type="scientific">Flavobacterium stagni</name>
    <dbReference type="NCBI Taxonomy" id="2506421"/>
    <lineage>
        <taxon>Bacteria</taxon>
        <taxon>Pseudomonadati</taxon>
        <taxon>Bacteroidota</taxon>
        <taxon>Flavobacteriia</taxon>
        <taxon>Flavobacteriales</taxon>
        <taxon>Flavobacteriaceae</taxon>
        <taxon>Flavobacterium</taxon>
    </lineage>
</organism>
<keyword evidence="5" id="KW-0902">Two-component regulatory system</keyword>
<dbReference type="InterPro" id="IPR050482">
    <property type="entry name" value="Sensor_HK_TwoCompSys"/>
</dbReference>
<dbReference type="AlphaFoldDB" id="A0A4Q1K7S6"/>
<reference evidence="10" key="1">
    <citation type="submission" date="2019-01" db="EMBL/GenBank/DDBJ databases">
        <title>Cytophagaceae bacterium strain CAR-16.</title>
        <authorList>
            <person name="Chen W.-M."/>
        </authorList>
    </citation>
    <scope>NUCLEOTIDE SEQUENCE [LARGE SCALE GENOMIC DNA]</scope>
    <source>
        <strain evidence="10">WWJ-16</strain>
    </source>
</reference>
<dbReference type="EC" id="2.7.13.3" evidence="2"/>
<dbReference type="SUPFAM" id="SSF48452">
    <property type="entry name" value="TPR-like"/>
    <property type="match status" value="2"/>
</dbReference>
<evidence type="ECO:0000313" key="9">
    <source>
        <dbReference type="EMBL" id="RXR21619.1"/>
    </source>
</evidence>
<evidence type="ECO:0000256" key="1">
    <source>
        <dbReference type="ARBA" id="ARBA00000085"/>
    </source>
</evidence>
<feature type="domain" description="Histidine kinase/HSP90-like ATPase" evidence="8">
    <location>
        <begin position="462"/>
        <end position="546"/>
    </location>
</feature>
<keyword evidence="4" id="KW-0418">Kinase</keyword>
<dbReference type="SUPFAM" id="SSF55874">
    <property type="entry name" value="ATPase domain of HSP90 chaperone/DNA topoisomerase II/histidine kinase"/>
    <property type="match status" value="1"/>
</dbReference>
<evidence type="ECO:0000256" key="3">
    <source>
        <dbReference type="ARBA" id="ARBA00022679"/>
    </source>
</evidence>
<name>A0A4Q1K7S6_9FLAO</name>
<dbReference type="PANTHER" id="PTHR24421:SF10">
    <property type="entry name" value="NITRATE_NITRITE SENSOR PROTEIN NARQ"/>
    <property type="match status" value="1"/>
</dbReference>
<dbReference type="EMBL" id="SBKN01000007">
    <property type="protein sequence ID" value="RXR21619.1"/>
    <property type="molecule type" value="Genomic_DNA"/>
</dbReference>
<accession>A0A4Q1K7S6</accession>
<protein>
    <recommendedName>
        <fullName evidence="2">histidine kinase</fullName>
        <ecNumber evidence="2">2.7.13.3</ecNumber>
    </recommendedName>
</protein>
<dbReference type="InterPro" id="IPR011990">
    <property type="entry name" value="TPR-like_helical_dom_sf"/>
</dbReference>
<keyword evidence="10" id="KW-1185">Reference proteome</keyword>
<dbReference type="PROSITE" id="PS51257">
    <property type="entry name" value="PROKAR_LIPOPROTEIN"/>
    <property type="match status" value="1"/>
</dbReference>
<keyword evidence="7" id="KW-0732">Signal</keyword>
<dbReference type="Proteomes" id="UP000289857">
    <property type="component" value="Unassembled WGS sequence"/>
</dbReference>
<evidence type="ECO:0000256" key="6">
    <source>
        <dbReference type="SAM" id="Phobius"/>
    </source>
</evidence>
<proteinExistence type="predicted"/>
<keyword evidence="6" id="KW-1133">Transmembrane helix</keyword>
<dbReference type="RefSeq" id="WP_129462079.1">
    <property type="nucleotide sequence ID" value="NZ_SBKN01000007.1"/>
</dbReference>
<dbReference type="Gene3D" id="3.30.565.10">
    <property type="entry name" value="Histidine kinase-like ATPase, C-terminal domain"/>
    <property type="match status" value="1"/>
</dbReference>
<keyword evidence="6" id="KW-0812">Transmembrane</keyword>
<keyword evidence="3" id="KW-0808">Transferase</keyword>
<evidence type="ECO:0000256" key="2">
    <source>
        <dbReference type="ARBA" id="ARBA00012438"/>
    </source>
</evidence>
<sequence>MKLRLHFPFVFALILSVLIGCTNHHKADQTAYYQCLDSADTAKNHFDYTKAFKCYNQSLQYCSDTTPNWTAYSQIEMAKIQNQLGDYHGADSILTQTVKLAVDTVYQLNAHVALANSYIERHNYQEAVRVYSQCIPQLHKVADRLVVENNLSYVFLKSKQFTKAFSLLNRLKGHPALDTLFATKAMILDNWGVAVLALQKSGCKAAFDQAYVLRDSLQNMSGLTSSAMHYALYYQQQKQKDSMLYWAQKAYSFAVQCHNPDDRLEALRYAITAASPTVAQSYMAQYLHLSDSLQSSKARAKAQFTSILYDSKKAKQENFQFRKQINGLLILVGVILLLSLGTTYVLRVRARQKELQAVYSTELRLSKQLHDELANEVFTTLSFVENQTPESDTKEIVLDQLDGIYQQTRSLSRAMGAIETGELFKEELLELLASFSTAKVTVVALNVEWIPWHSFSAPIKITVYRVLQELLVNMKKHSGASRVQIHFTMERGQLAVTYEDNGIGLPAPPFSKNGLANVENRIFSLKGSLTFESTNHSGCVIHFRIPK</sequence>
<feature type="transmembrane region" description="Helical" evidence="6">
    <location>
        <begin position="325"/>
        <end position="346"/>
    </location>
</feature>
<dbReference type="InterPro" id="IPR036890">
    <property type="entry name" value="HATPase_C_sf"/>
</dbReference>
<dbReference type="Gene3D" id="1.25.40.10">
    <property type="entry name" value="Tetratricopeptide repeat domain"/>
    <property type="match status" value="1"/>
</dbReference>
<gene>
    <name evidence="9" type="ORF">EQG61_11450</name>
</gene>
<evidence type="ECO:0000256" key="4">
    <source>
        <dbReference type="ARBA" id="ARBA00022777"/>
    </source>
</evidence>
<feature type="signal peptide" evidence="7">
    <location>
        <begin position="1"/>
        <end position="27"/>
    </location>
</feature>
<dbReference type="CDD" id="cd16917">
    <property type="entry name" value="HATPase_UhpB-NarQ-NarX-like"/>
    <property type="match status" value="1"/>
</dbReference>
<dbReference type="Pfam" id="PF02518">
    <property type="entry name" value="HATPase_c"/>
    <property type="match status" value="1"/>
</dbReference>
<comment type="catalytic activity">
    <reaction evidence="1">
        <text>ATP + protein L-histidine = ADP + protein N-phospho-L-histidine.</text>
        <dbReference type="EC" id="2.7.13.3"/>
    </reaction>
</comment>
<dbReference type="GO" id="GO:0004673">
    <property type="term" value="F:protein histidine kinase activity"/>
    <property type="evidence" value="ECO:0007669"/>
    <property type="project" value="UniProtKB-EC"/>
</dbReference>
<comment type="caution">
    <text evidence="9">The sequence shown here is derived from an EMBL/GenBank/DDBJ whole genome shotgun (WGS) entry which is preliminary data.</text>
</comment>
<keyword evidence="6" id="KW-0472">Membrane</keyword>